<sequence length="312" mass="33196">MTTYLVTGGAGFIGSHITTALVKRGDKVRVVDDLSSGFETNLDHIRDDVEFVKGDAADPSLMSRMSEGVEVVYHEAALASVPASVRDPMASHRECATSTVNVLTCAQRAGVRRVVLAASSAAYGDQPKPVKQETDPLDLLSPYAAAKIASELYCQAFTKSMGIETVALRYFNVYGPRQDPASEYSAVIPIFVSKMLAGERPTIFGDGLQSRDFVFVSDVVAANLLAADAEKAVGESINVACGGQSTLLDLMAAINAALGTEVQPEFAPPRTGDVRNSMADISKARDCLGYEPAVDLAEGLKRSIEYYRSIAG</sequence>
<dbReference type="InterPro" id="IPR036291">
    <property type="entry name" value="NAD(P)-bd_dom_sf"/>
</dbReference>
<dbReference type="SUPFAM" id="SSF51735">
    <property type="entry name" value="NAD(P)-binding Rossmann-fold domains"/>
    <property type="match status" value="1"/>
</dbReference>
<reference evidence="2" key="1">
    <citation type="submission" date="2022-06" db="EMBL/GenBank/DDBJ databases">
        <title>Aeoliella straminimaris, a novel planctomycete from sediments.</title>
        <authorList>
            <person name="Vitorino I.R."/>
            <person name="Lage O.M."/>
        </authorList>
    </citation>
    <scope>NUCLEOTIDE SEQUENCE</scope>
    <source>
        <strain evidence="2">ICT_H6.2</strain>
    </source>
</reference>
<protein>
    <submittedName>
        <fullName evidence="2">SDR family oxidoreductase</fullName>
    </submittedName>
</protein>
<keyword evidence="3" id="KW-1185">Reference proteome</keyword>
<dbReference type="Gene3D" id="3.40.50.720">
    <property type="entry name" value="NAD(P)-binding Rossmann-like Domain"/>
    <property type="match status" value="1"/>
</dbReference>
<dbReference type="InterPro" id="IPR050177">
    <property type="entry name" value="Lipid_A_modif_metabolic_enz"/>
</dbReference>
<dbReference type="PANTHER" id="PTHR43245">
    <property type="entry name" value="BIFUNCTIONAL POLYMYXIN RESISTANCE PROTEIN ARNA"/>
    <property type="match status" value="1"/>
</dbReference>
<evidence type="ECO:0000313" key="3">
    <source>
        <dbReference type="Proteomes" id="UP001155241"/>
    </source>
</evidence>
<dbReference type="Gene3D" id="3.90.25.10">
    <property type="entry name" value="UDP-galactose 4-epimerase, domain 1"/>
    <property type="match status" value="1"/>
</dbReference>
<evidence type="ECO:0000259" key="1">
    <source>
        <dbReference type="Pfam" id="PF01370"/>
    </source>
</evidence>
<dbReference type="InterPro" id="IPR001509">
    <property type="entry name" value="Epimerase_deHydtase"/>
</dbReference>
<dbReference type="Proteomes" id="UP001155241">
    <property type="component" value="Unassembled WGS sequence"/>
</dbReference>
<dbReference type="PANTHER" id="PTHR43245:SF13">
    <property type="entry name" value="UDP-D-APIOSE_UDP-D-XYLOSE SYNTHASE 2"/>
    <property type="match status" value="1"/>
</dbReference>
<proteinExistence type="predicted"/>
<accession>A0A9X2F595</accession>
<dbReference type="CDD" id="cd05256">
    <property type="entry name" value="UDP_AE_SDR_e"/>
    <property type="match status" value="1"/>
</dbReference>
<organism evidence="2 3">
    <name type="scientific">Aeoliella straminimaris</name>
    <dbReference type="NCBI Taxonomy" id="2954799"/>
    <lineage>
        <taxon>Bacteria</taxon>
        <taxon>Pseudomonadati</taxon>
        <taxon>Planctomycetota</taxon>
        <taxon>Planctomycetia</taxon>
        <taxon>Pirellulales</taxon>
        <taxon>Lacipirellulaceae</taxon>
        <taxon>Aeoliella</taxon>
    </lineage>
</organism>
<evidence type="ECO:0000313" key="2">
    <source>
        <dbReference type="EMBL" id="MCO6042512.1"/>
    </source>
</evidence>
<feature type="domain" description="NAD-dependent epimerase/dehydratase" evidence="1">
    <location>
        <begin position="5"/>
        <end position="240"/>
    </location>
</feature>
<dbReference type="Pfam" id="PF01370">
    <property type="entry name" value="Epimerase"/>
    <property type="match status" value="1"/>
</dbReference>
<dbReference type="PRINTS" id="PR01713">
    <property type="entry name" value="NUCEPIMERASE"/>
</dbReference>
<dbReference type="EMBL" id="JAMXLR010000004">
    <property type="protein sequence ID" value="MCO6042512.1"/>
    <property type="molecule type" value="Genomic_DNA"/>
</dbReference>
<dbReference type="RefSeq" id="WP_252850614.1">
    <property type="nucleotide sequence ID" value="NZ_JAMXLR010000004.1"/>
</dbReference>
<dbReference type="AlphaFoldDB" id="A0A9X2F595"/>
<gene>
    <name evidence="2" type="ORF">NG895_01195</name>
</gene>
<comment type="caution">
    <text evidence="2">The sequence shown here is derived from an EMBL/GenBank/DDBJ whole genome shotgun (WGS) entry which is preliminary data.</text>
</comment>
<name>A0A9X2F595_9BACT</name>